<dbReference type="Pfam" id="PF00293">
    <property type="entry name" value="NUDIX"/>
    <property type="match status" value="1"/>
</dbReference>
<organism evidence="4 5">
    <name type="scientific">Candidatus Sungiibacteriota bacterium</name>
    <dbReference type="NCBI Taxonomy" id="2750080"/>
    <lineage>
        <taxon>Bacteria</taxon>
        <taxon>Candidatus Sungiibacteriota</taxon>
    </lineage>
</organism>
<gene>
    <name evidence="4" type="ORF">HY221_00280</name>
</gene>
<dbReference type="InterPro" id="IPR000086">
    <property type="entry name" value="NUDIX_hydrolase_dom"/>
</dbReference>
<evidence type="ECO:0000256" key="2">
    <source>
        <dbReference type="ARBA" id="ARBA00022801"/>
    </source>
</evidence>
<feature type="domain" description="Nudix hydrolase" evidence="3">
    <location>
        <begin position="7"/>
        <end position="152"/>
    </location>
</feature>
<evidence type="ECO:0000256" key="1">
    <source>
        <dbReference type="ARBA" id="ARBA00001946"/>
    </source>
</evidence>
<dbReference type="GO" id="GO:0016787">
    <property type="term" value="F:hydrolase activity"/>
    <property type="evidence" value="ECO:0007669"/>
    <property type="project" value="UniProtKB-KW"/>
</dbReference>
<evidence type="ECO:0000313" key="4">
    <source>
        <dbReference type="EMBL" id="MBI3630765.1"/>
    </source>
</evidence>
<evidence type="ECO:0000259" key="3">
    <source>
        <dbReference type="PROSITE" id="PS51462"/>
    </source>
</evidence>
<dbReference type="Proteomes" id="UP000753196">
    <property type="component" value="Unassembled WGS sequence"/>
</dbReference>
<dbReference type="PANTHER" id="PTHR43046:SF14">
    <property type="entry name" value="MUTT_NUDIX FAMILY PROTEIN"/>
    <property type="match status" value="1"/>
</dbReference>
<protein>
    <submittedName>
        <fullName evidence="4">NUDIX domain-containing protein</fullName>
    </submittedName>
</protein>
<sequence length="160" mass="18731">MPHIHEKVDFTVEVFVVYRDRVLLRKHDKYKIWLSVGGHIEPDEDPTEAAVREVKEEVGLDVTLADDLLQVRCQTRTYQELIPPKFLNRHRINDTHEHVTLTYFALSGTDAIKEPEDREISDDCKWFTETELDDPAYEIDEHIAFYAHRALVQLGRKAFA</sequence>
<proteinExistence type="predicted"/>
<reference evidence="4" key="1">
    <citation type="submission" date="2020-07" db="EMBL/GenBank/DDBJ databases">
        <title>Huge and variable diversity of episymbiotic CPR bacteria and DPANN archaea in groundwater ecosystems.</title>
        <authorList>
            <person name="He C.Y."/>
            <person name="Keren R."/>
            <person name="Whittaker M."/>
            <person name="Farag I.F."/>
            <person name="Doudna J."/>
            <person name="Cate J.H.D."/>
            <person name="Banfield J.F."/>
        </authorList>
    </citation>
    <scope>NUCLEOTIDE SEQUENCE</scope>
    <source>
        <strain evidence="4">NC_groundwater_973_Pr1_S-0.2um_54_13</strain>
    </source>
</reference>
<accession>A0A932VQR1</accession>
<keyword evidence="2" id="KW-0378">Hydrolase</keyword>
<dbReference type="InterPro" id="IPR015797">
    <property type="entry name" value="NUDIX_hydrolase-like_dom_sf"/>
</dbReference>
<dbReference type="SUPFAM" id="SSF55811">
    <property type="entry name" value="Nudix"/>
    <property type="match status" value="1"/>
</dbReference>
<comment type="caution">
    <text evidence="4">The sequence shown here is derived from an EMBL/GenBank/DDBJ whole genome shotgun (WGS) entry which is preliminary data.</text>
</comment>
<dbReference type="EMBL" id="JACQCR010000005">
    <property type="protein sequence ID" value="MBI3630765.1"/>
    <property type="molecule type" value="Genomic_DNA"/>
</dbReference>
<dbReference type="PANTHER" id="PTHR43046">
    <property type="entry name" value="GDP-MANNOSE MANNOSYL HYDROLASE"/>
    <property type="match status" value="1"/>
</dbReference>
<dbReference type="Gene3D" id="3.90.79.10">
    <property type="entry name" value="Nucleoside Triphosphate Pyrophosphohydrolase"/>
    <property type="match status" value="1"/>
</dbReference>
<comment type="cofactor">
    <cofactor evidence="1">
        <name>Mg(2+)</name>
        <dbReference type="ChEBI" id="CHEBI:18420"/>
    </cofactor>
</comment>
<dbReference type="InterPro" id="IPR020084">
    <property type="entry name" value="NUDIX_hydrolase_CS"/>
</dbReference>
<dbReference type="PROSITE" id="PS00893">
    <property type="entry name" value="NUDIX_BOX"/>
    <property type="match status" value="1"/>
</dbReference>
<name>A0A932VQR1_9BACT</name>
<dbReference type="PROSITE" id="PS51462">
    <property type="entry name" value="NUDIX"/>
    <property type="match status" value="1"/>
</dbReference>
<dbReference type="AlphaFoldDB" id="A0A932VQR1"/>
<evidence type="ECO:0000313" key="5">
    <source>
        <dbReference type="Proteomes" id="UP000753196"/>
    </source>
</evidence>